<dbReference type="Proteomes" id="UP001595697">
    <property type="component" value="Unassembled WGS sequence"/>
</dbReference>
<keyword evidence="2" id="KW-1185">Reference proteome</keyword>
<dbReference type="InterPro" id="IPR010662">
    <property type="entry name" value="RBBP9/YdeN"/>
</dbReference>
<organism evidence="1 2">
    <name type="scientific">Rhizobium lemnae</name>
    <dbReference type="NCBI Taxonomy" id="1214924"/>
    <lineage>
        <taxon>Bacteria</taxon>
        <taxon>Pseudomonadati</taxon>
        <taxon>Pseudomonadota</taxon>
        <taxon>Alphaproteobacteria</taxon>
        <taxon>Hyphomicrobiales</taxon>
        <taxon>Rhizobiaceae</taxon>
        <taxon>Rhizobium/Agrobacterium group</taxon>
        <taxon>Rhizobium</taxon>
    </lineage>
</organism>
<comment type="caution">
    <text evidence="1">The sequence shown here is derived from an EMBL/GenBank/DDBJ whole genome shotgun (WGS) entry which is preliminary data.</text>
</comment>
<evidence type="ECO:0000313" key="1">
    <source>
        <dbReference type="EMBL" id="MFC3969627.1"/>
    </source>
</evidence>
<accession>A0ABV8EAR8</accession>
<keyword evidence="1" id="KW-0378">Hydrolase</keyword>
<evidence type="ECO:0000313" key="2">
    <source>
        <dbReference type="Proteomes" id="UP001595697"/>
    </source>
</evidence>
<reference evidence="2" key="1">
    <citation type="journal article" date="2019" name="Int. J. Syst. Evol. Microbiol.">
        <title>The Global Catalogue of Microorganisms (GCM) 10K type strain sequencing project: providing services to taxonomists for standard genome sequencing and annotation.</title>
        <authorList>
            <consortium name="The Broad Institute Genomics Platform"/>
            <consortium name="The Broad Institute Genome Sequencing Center for Infectious Disease"/>
            <person name="Wu L."/>
            <person name="Ma J."/>
        </authorList>
    </citation>
    <scope>NUCLEOTIDE SEQUENCE [LARGE SCALE GENOMIC DNA]</scope>
    <source>
        <strain evidence="2">TBRC 5781</strain>
    </source>
</reference>
<dbReference type="Gene3D" id="3.40.50.1820">
    <property type="entry name" value="alpha/beta hydrolase"/>
    <property type="match status" value="1"/>
</dbReference>
<proteinExistence type="predicted"/>
<dbReference type="GO" id="GO:0016787">
    <property type="term" value="F:hydrolase activity"/>
    <property type="evidence" value="ECO:0007669"/>
    <property type="project" value="UniProtKB-KW"/>
</dbReference>
<protein>
    <submittedName>
        <fullName evidence="1">RBBP9/YdeN family alpha/beta hydrolase</fullName>
    </submittedName>
</protein>
<dbReference type="InterPro" id="IPR029058">
    <property type="entry name" value="AB_hydrolase_fold"/>
</dbReference>
<gene>
    <name evidence="1" type="ORF">ACFOVS_16055</name>
</gene>
<dbReference type="SUPFAM" id="SSF53474">
    <property type="entry name" value="alpha/beta-Hydrolases"/>
    <property type="match status" value="1"/>
</dbReference>
<dbReference type="RefSeq" id="WP_247259688.1">
    <property type="nucleotide sequence ID" value="NZ_JALJQZ010000004.1"/>
</dbReference>
<dbReference type="Pfam" id="PF06821">
    <property type="entry name" value="Ser_hydrolase"/>
    <property type="match status" value="1"/>
</dbReference>
<dbReference type="EMBL" id="JBHSBD010000067">
    <property type="protein sequence ID" value="MFC3969627.1"/>
    <property type="molecule type" value="Genomic_DNA"/>
</dbReference>
<name>A0ABV8EAR8_9HYPH</name>
<sequence>MTKTLILPGLNGSGATHWQRLWAEDCPGCDVVEQSDWQCPNLNVWRSTLERRLAETDDAVFLVAHSLGCWLAADMAASPQAGKIKSAFLVAPCDLEVVEKLHPCAVQFPPKPLARLPFPSLVVGSENDHYMTPSRLLDHAEIWGSDVALLGHVGHINVDSGFGRWRNGYQLFRDFNSRLADQSSDQSPRQGSRKIDLLDKVINSGLSALPY</sequence>